<dbReference type="STRING" id="260086.SAMN05216207_10524"/>
<dbReference type="AlphaFoldDB" id="A0A1I5GWX6"/>
<gene>
    <name evidence="2" type="ORF">SAMN05216207_10524</name>
</gene>
<keyword evidence="3" id="KW-1185">Reference proteome</keyword>
<name>A0A1I5GWX6_PSUAM</name>
<evidence type="ECO:0000313" key="3">
    <source>
        <dbReference type="Proteomes" id="UP000199614"/>
    </source>
</evidence>
<feature type="region of interest" description="Disordered" evidence="1">
    <location>
        <begin position="152"/>
        <end position="186"/>
    </location>
</feature>
<organism evidence="2 3">
    <name type="scientific">Pseudonocardia ammonioxydans</name>
    <dbReference type="NCBI Taxonomy" id="260086"/>
    <lineage>
        <taxon>Bacteria</taxon>
        <taxon>Bacillati</taxon>
        <taxon>Actinomycetota</taxon>
        <taxon>Actinomycetes</taxon>
        <taxon>Pseudonocardiales</taxon>
        <taxon>Pseudonocardiaceae</taxon>
        <taxon>Pseudonocardia</taxon>
    </lineage>
</organism>
<sequence>MSTTHDHTAHAPSGRVAGDLADLWVHRHHLPADVLRSLADIWLCATAARLPQASPDRFWEDDADFYAGHDTVSCSLRHPGHRPGSAPPVDPHAAVDAVFARRHRLSAGELYAVQRIWCCAGAAQWGEPHERFWDLDLDGLLRAHDSAMCESPTPFDEVGDLLSGADGRDGARRAAAPTTGEREAER</sequence>
<dbReference type="Proteomes" id="UP000199614">
    <property type="component" value="Unassembled WGS sequence"/>
</dbReference>
<dbReference type="OrthoDB" id="3575983at2"/>
<dbReference type="RefSeq" id="WP_143105592.1">
    <property type="nucleotide sequence ID" value="NZ_FOUY01000052.1"/>
</dbReference>
<accession>A0A1I5GWX6</accession>
<proteinExistence type="predicted"/>
<protein>
    <submittedName>
        <fullName evidence="2">Uncharacterized protein</fullName>
    </submittedName>
</protein>
<dbReference type="EMBL" id="FOUY01000052">
    <property type="protein sequence ID" value="SFO40326.1"/>
    <property type="molecule type" value="Genomic_DNA"/>
</dbReference>
<reference evidence="2 3" key="1">
    <citation type="submission" date="2016-10" db="EMBL/GenBank/DDBJ databases">
        <authorList>
            <person name="de Groot N.N."/>
        </authorList>
    </citation>
    <scope>NUCLEOTIDE SEQUENCE [LARGE SCALE GENOMIC DNA]</scope>
    <source>
        <strain evidence="2 3">CGMCC 4.1877</strain>
    </source>
</reference>
<evidence type="ECO:0000313" key="2">
    <source>
        <dbReference type="EMBL" id="SFO40326.1"/>
    </source>
</evidence>
<evidence type="ECO:0000256" key="1">
    <source>
        <dbReference type="SAM" id="MobiDB-lite"/>
    </source>
</evidence>